<proteinExistence type="predicted"/>
<reference evidence="2" key="1">
    <citation type="submission" date="2014-11" db="EMBL/GenBank/DDBJ databases">
        <authorList>
            <person name="Otto D Thomas"/>
            <person name="Naeem Raeece"/>
        </authorList>
    </citation>
    <scope>NUCLEOTIDE SEQUENCE</scope>
</reference>
<feature type="compositionally biased region" description="Basic and acidic residues" evidence="1">
    <location>
        <begin position="244"/>
        <end position="258"/>
    </location>
</feature>
<gene>
    <name evidence="2" type="ORF">Cvel_26494</name>
</gene>
<evidence type="ECO:0000256" key="1">
    <source>
        <dbReference type="SAM" id="MobiDB-lite"/>
    </source>
</evidence>
<protein>
    <recommendedName>
        <fullName evidence="3">AB hydrolase-1 domain-containing protein</fullName>
    </recommendedName>
</protein>
<dbReference type="SUPFAM" id="SSF53474">
    <property type="entry name" value="alpha/beta-Hydrolases"/>
    <property type="match status" value="1"/>
</dbReference>
<evidence type="ECO:0000313" key="2">
    <source>
        <dbReference type="EMBL" id="CEM42073.1"/>
    </source>
</evidence>
<feature type="region of interest" description="Disordered" evidence="1">
    <location>
        <begin position="244"/>
        <end position="277"/>
    </location>
</feature>
<evidence type="ECO:0008006" key="3">
    <source>
        <dbReference type="Google" id="ProtNLM"/>
    </source>
</evidence>
<dbReference type="EMBL" id="CDMZ01002374">
    <property type="protein sequence ID" value="CEM42073.1"/>
    <property type="molecule type" value="Genomic_DNA"/>
</dbReference>
<name>A0A0G4HE07_9ALVE</name>
<organism evidence="2">
    <name type="scientific">Chromera velia CCMP2878</name>
    <dbReference type="NCBI Taxonomy" id="1169474"/>
    <lineage>
        <taxon>Eukaryota</taxon>
        <taxon>Sar</taxon>
        <taxon>Alveolata</taxon>
        <taxon>Colpodellida</taxon>
        <taxon>Chromeraceae</taxon>
        <taxon>Chromera</taxon>
    </lineage>
</organism>
<accession>A0A0G4HE07</accession>
<dbReference type="Gene3D" id="3.40.50.1820">
    <property type="entry name" value="alpha/beta hydrolase"/>
    <property type="match status" value="1"/>
</dbReference>
<dbReference type="AlphaFoldDB" id="A0A0G4HE07"/>
<sequence>MHQSCPRRIGKSAGALCGCSKRMQKGSAAASASPCESGSVGDPPDLEEVVSPCQEGEFEFTEVNGVRLRFQIWGTVRAGAVPIVFTPGGQGGIAEPSTKGVCLHPTRFLSKSQIEQELLQGRRPSWLRAKVKSVFAPFVCPCGLMEGTWAVCTCTQRRVLQYLLKETAEKCRLREKKGDGGEENEGGEGAAKERPDFFLLRWDRRNCGSSDYSYGDELSRRGEPEIQAEDLACLLSFLEETKCREGSSESNGSREESGPGKNTRASQKAKGKEKESQASLAPAILVGNSSGARLSLIFAIRHEPRCAGLVLMNMTQGVLASAFLAEHYYRQYSRIAREGGMQAVVSSPFYTRGCRAGGDRKREQLMSTDTEAFCKVTEAWADWMERGADEGWPAIGVPESEARKAAGVPSFVLHTFVPEDGMHTLEGAQRLGRVLGGNVMSSRMEKIQEWVPKVAEFIASIL</sequence>
<dbReference type="VEuPathDB" id="CryptoDB:Cvel_26494"/>
<dbReference type="PhylomeDB" id="A0A0G4HE07"/>
<dbReference type="InterPro" id="IPR029058">
    <property type="entry name" value="AB_hydrolase_fold"/>
</dbReference>